<keyword evidence="2" id="KW-0238">DNA-binding</keyword>
<dbReference type="FunFam" id="1.10.10.10:FF:000006">
    <property type="entry name" value="cAMP-activated global transcriptional regulator CRP"/>
    <property type="match status" value="1"/>
</dbReference>
<dbReference type="InterPro" id="IPR036388">
    <property type="entry name" value="WH-like_DNA-bd_sf"/>
</dbReference>
<keyword evidence="1" id="KW-0805">Transcription regulation</keyword>
<evidence type="ECO:0000256" key="2">
    <source>
        <dbReference type="ARBA" id="ARBA00023125"/>
    </source>
</evidence>
<evidence type="ECO:0000256" key="3">
    <source>
        <dbReference type="ARBA" id="ARBA00023163"/>
    </source>
</evidence>
<dbReference type="EMBL" id="UOFV01000492">
    <property type="protein sequence ID" value="VAX04718.1"/>
    <property type="molecule type" value="Genomic_DNA"/>
</dbReference>
<keyword evidence="6" id="KW-0675">Receptor</keyword>
<dbReference type="SUPFAM" id="SSF51206">
    <property type="entry name" value="cAMP-binding domain-like"/>
    <property type="match status" value="1"/>
</dbReference>
<feature type="domain" description="HTH crp-type" evidence="5">
    <location>
        <begin position="140"/>
        <end position="212"/>
    </location>
</feature>
<evidence type="ECO:0000313" key="6">
    <source>
        <dbReference type="EMBL" id="VAX04718.1"/>
    </source>
</evidence>
<evidence type="ECO:0000256" key="1">
    <source>
        <dbReference type="ARBA" id="ARBA00023015"/>
    </source>
</evidence>
<evidence type="ECO:0000259" key="4">
    <source>
        <dbReference type="PROSITE" id="PS50042"/>
    </source>
</evidence>
<dbReference type="PROSITE" id="PS51063">
    <property type="entry name" value="HTH_CRP_2"/>
    <property type="match status" value="1"/>
</dbReference>
<dbReference type="Gene3D" id="1.10.10.10">
    <property type="entry name" value="Winged helix-like DNA-binding domain superfamily/Winged helix DNA-binding domain"/>
    <property type="match status" value="1"/>
</dbReference>
<sequence>MSTIPNVVQTPPTIERFLEHCHRRQYPAKSLIIYAGDKPDVLYYIVEGSVSVLIEDETGREIVLAYLNPGDFFGEMGLFGGETNRSAFVRAKTKCELAEISYNRFRQLSEKDPDILFELASQMALRLRKTSQKVGNLAFMDVTGRIARTLMDLSKEPDAMTHPDGMQIRITRQELGRIVGCSREMVGRVLKNLEEQGLITAQGKTIVVFGAR</sequence>
<dbReference type="CDD" id="cd00092">
    <property type="entry name" value="HTH_CRP"/>
    <property type="match status" value="1"/>
</dbReference>
<accession>A0A3B1AZS0</accession>
<dbReference type="NCBIfam" id="NF008732">
    <property type="entry name" value="PRK11753.1"/>
    <property type="match status" value="1"/>
</dbReference>
<dbReference type="PROSITE" id="PS00889">
    <property type="entry name" value="CNMP_BINDING_2"/>
    <property type="match status" value="1"/>
</dbReference>
<dbReference type="CDD" id="cd00038">
    <property type="entry name" value="CAP_ED"/>
    <property type="match status" value="1"/>
</dbReference>
<proteinExistence type="predicted"/>
<dbReference type="GO" id="GO:0005829">
    <property type="term" value="C:cytosol"/>
    <property type="evidence" value="ECO:0007669"/>
    <property type="project" value="TreeGrafter"/>
</dbReference>
<dbReference type="GO" id="GO:0003700">
    <property type="term" value="F:DNA-binding transcription factor activity"/>
    <property type="evidence" value="ECO:0007669"/>
    <property type="project" value="InterPro"/>
</dbReference>
<gene>
    <name evidence="6" type="ORF">MNBD_GAMMA19-2094</name>
</gene>
<dbReference type="PANTHER" id="PTHR24567:SF68">
    <property type="entry name" value="DNA-BINDING TRANSCRIPTIONAL DUAL REGULATOR CRP"/>
    <property type="match status" value="1"/>
</dbReference>
<dbReference type="PRINTS" id="PR00034">
    <property type="entry name" value="HTHCRP"/>
</dbReference>
<protein>
    <submittedName>
        <fullName evidence="6">Cyclic AMP receptor protein</fullName>
    </submittedName>
</protein>
<dbReference type="PANTHER" id="PTHR24567">
    <property type="entry name" value="CRP FAMILY TRANSCRIPTIONAL REGULATORY PROTEIN"/>
    <property type="match status" value="1"/>
</dbReference>
<evidence type="ECO:0000259" key="5">
    <source>
        <dbReference type="PROSITE" id="PS51063"/>
    </source>
</evidence>
<dbReference type="InterPro" id="IPR012318">
    <property type="entry name" value="HTH_CRP"/>
</dbReference>
<dbReference type="SMART" id="SM00100">
    <property type="entry name" value="cNMP"/>
    <property type="match status" value="1"/>
</dbReference>
<dbReference type="GO" id="GO:0003677">
    <property type="term" value="F:DNA binding"/>
    <property type="evidence" value="ECO:0007669"/>
    <property type="project" value="UniProtKB-KW"/>
</dbReference>
<dbReference type="Gene3D" id="2.60.120.10">
    <property type="entry name" value="Jelly Rolls"/>
    <property type="match status" value="1"/>
</dbReference>
<dbReference type="InterPro" id="IPR018488">
    <property type="entry name" value="cNMP-bd_CS"/>
</dbReference>
<dbReference type="InterPro" id="IPR018335">
    <property type="entry name" value="Tscrpt_reg_HTH_Crp-type_CS"/>
</dbReference>
<dbReference type="SMART" id="SM00419">
    <property type="entry name" value="HTH_CRP"/>
    <property type="match status" value="1"/>
</dbReference>
<dbReference type="PROSITE" id="PS50042">
    <property type="entry name" value="CNMP_BINDING_3"/>
    <property type="match status" value="1"/>
</dbReference>
<dbReference type="InterPro" id="IPR014710">
    <property type="entry name" value="RmlC-like_jellyroll"/>
</dbReference>
<feature type="domain" description="Cyclic nucleotide-binding" evidence="4">
    <location>
        <begin position="24"/>
        <end position="126"/>
    </location>
</feature>
<reference evidence="6" key="1">
    <citation type="submission" date="2018-06" db="EMBL/GenBank/DDBJ databases">
        <authorList>
            <person name="Zhirakovskaya E."/>
        </authorList>
    </citation>
    <scope>NUCLEOTIDE SEQUENCE</scope>
</reference>
<dbReference type="InterPro" id="IPR036390">
    <property type="entry name" value="WH_DNA-bd_sf"/>
</dbReference>
<dbReference type="InterPro" id="IPR050397">
    <property type="entry name" value="Env_Response_Regulators"/>
</dbReference>
<name>A0A3B1AZS0_9ZZZZ</name>
<organism evidence="6">
    <name type="scientific">hydrothermal vent metagenome</name>
    <dbReference type="NCBI Taxonomy" id="652676"/>
    <lineage>
        <taxon>unclassified sequences</taxon>
        <taxon>metagenomes</taxon>
        <taxon>ecological metagenomes</taxon>
    </lineage>
</organism>
<dbReference type="PROSITE" id="PS00042">
    <property type="entry name" value="HTH_CRP_1"/>
    <property type="match status" value="1"/>
</dbReference>
<dbReference type="InterPro" id="IPR018490">
    <property type="entry name" value="cNMP-bd_dom_sf"/>
</dbReference>
<keyword evidence="3" id="KW-0804">Transcription</keyword>
<dbReference type="Pfam" id="PF13545">
    <property type="entry name" value="HTH_Crp_2"/>
    <property type="match status" value="1"/>
</dbReference>
<dbReference type="InterPro" id="IPR000595">
    <property type="entry name" value="cNMP-bd_dom"/>
</dbReference>
<dbReference type="Pfam" id="PF00027">
    <property type="entry name" value="cNMP_binding"/>
    <property type="match status" value="1"/>
</dbReference>
<dbReference type="SUPFAM" id="SSF46785">
    <property type="entry name" value="Winged helix' DNA-binding domain"/>
    <property type="match status" value="1"/>
</dbReference>
<dbReference type="AlphaFoldDB" id="A0A3B1AZS0"/>